<keyword evidence="5" id="KW-0808">Transferase</keyword>
<dbReference type="PROSITE" id="PS51081">
    <property type="entry name" value="ZF_SIAH"/>
    <property type="match status" value="1"/>
</dbReference>
<dbReference type="PANTHER" id="PTHR46632">
    <property type="entry name" value="E3 UBIQUITIN-PROTEIN LIGASE SINA-LIKE 4"/>
    <property type="match status" value="1"/>
</dbReference>
<dbReference type="InterPro" id="IPR044286">
    <property type="entry name" value="SINL_plant"/>
</dbReference>
<evidence type="ECO:0000256" key="7">
    <source>
        <dbReference type="ARBA" id="ARBA00022771"/>
    </source>
</evidence>
<protein>
    <recommendedName>
        <fullName evidence="4">RING-type E3 ubiquitin transferase</fullName>
        <ecNumber evidence="4">2.3.2.27</ecNumber>
    </recommendedName>
</protein>
<keyword evidence="6" id="KW-0479">Metal-binding</keyword>
<sequence>MAENSDEVNGSSSSIPTSQKRKRSSVSSGDGAKKRSLMLLDSDLLDCPICFEPLTIPIFQCDNGHLACSSCCPKLSNKCPACASPIGDKRCRAMENVLESIFIPCPNAKMGCSKNVSYGKESTHLIQCSFSLCSCPVVNCRYAGSYKNLSDHYCLTHPDSECSDCFICGLSFSVQTNISDKILVLWEYKKHLLFTVECFEETYGVNVAVSCIAPCAPEVGEFSYNLSYTVNGHTVTYESPEVKRVLQVSGQTPQANFMLIPRSLLRDEALHQIKKLNNRSRRAGSYRRSLLYHALTPSLDALRTSLWEKNHCIRRNVTSLLALVLYKIATSPAHTLISTVTIICVRIRIHNFGWTQCEEILEVNLETPQENSMLIPHSLLRGELLNLKLCIKKLNQE</sequence>
<evidence type="ECO:0000259" key="14">
    <source>
        <dbReference type="PROSITE" id="PS51081"/>
    </source>
</evidence>
<organism evidence="15 16">
    <name type="scientific">Brassica napus</name>
    <name type="common">Rape</name>
    <dbReference type="NCBI Taxonomy" id="3708"/>
    <lineage>
        <taxon>Eukaryota</taxon>
        <taxon>Viridiplantae</taxon>
        <taxon>Streptophyta</taxon>
        <taxon>Embryophyta</taxon>
        <taxon>Tracheophyta</taxon>
        <taxon>Spermatophyta</taxon>
        <taxon>Magnoliopsida</taxon>
        <taxon>eudicotyledons</taxon>
        <taxon>Gunneridae</taxon>
        <taxon>Pentapetalae</taxon>
        <taxon>rosids</taxon>
        <taxon>malvids</taxon>
        <taxon>Brassicales</taxon>
        <taxon>Brassicaceae</taxon>
        <taxon>Brassiceae</taxon>
        <taxon>Brassica</taxon>
    </lineage>
</organism>
<evidence type="ECO:0000256" key="2">
    <source>
        <dbReference type="ARBA" id="ARBA00004906"/>
    </source>
</evidence>
<name>A0ABQ7ZZU4_BRANA</name>
<dbReference type="SUPFAM" id="SSF57850">
    <property type="entry name" value="RING/U-box"/>
    <property type="match status" value="1"/>
</dbReference>
<dbReference type="EMBL" id="JAGKQM010000014">
    <property type="protein sequence ID" value="KAH0885779.1"/>
    <property type="molecule type" value="Genomic_DNA"/>
</dbReference>
<evidence type="ECO:0000256" key="5">
    <source>
        <dbReference type="ARBA" id="ARBA00022679"/>
    </source>
</evidence>
<comment type="similarity">
    <text evidence="3">Belongs to the SINA (Seven in absentia) family.</text>
</comment>
<feature type="domain" description="RING-type" evidence="13">
    <location>
        <begin position="47"/>
        <end position="82"/>
    </location>
</feature>
<dbReference type="Pfam" id="PF21361">
    <property type="entry name" value="Sina_ZnF"/>
    <property type="match status" value="1"/>
</dbReference>
<comment type="function">
    <text evidence="10">E3 ubiquitin-protein ligase that mediates ubiquitination and subsequent proteasomal degradation of target proteins. E3 ubiquitin ligases accept ubiquitin from an E2 ubiquitin-conjugating enzyme in the form of a thioester and then directly transfers the ubiquitin to targeted substrates. It probably triggers the ubiquitin-mediated degradation of different substrates.</text>
</comment>
<evidence type="ECO:0000256" key="11">
    <source>
        <dbReference type="PROSITE-ProRule" id="PRU00455"/>
    </source>
</evidence>
<reference evidence="15 16" key="1">
    <citation type="submission" date="2021-05" db="EMBL/GenBank/DDBJ databases">
        <title>Genome Assembly of Synthetic Allotetraploid Brassica napus Reveals Homoeologous Exchanges between Subgenomes.</title>
        <authorList>
            <person name="Davis J.T."/>
        </authorList>
    </citation>
    <scope>NUCLEOTIDE SEQUENCE [LARGE SCALE GENOMIC DNA]</scope>
    <source>
        <strain evidence="16">cv. Da-Ae</strain>
        <tissue evidence="15">Seedling</tissue>
    </source>
</reference>
<dbReference type="PROSITE" id="PS50089">
    <property type="entry name" value="ZF_RING_2"/>
    <property type="match status" value="1"/>
</dbReference>
<evidence type="ECO:0000313" key="16">
    <source>
        <dbReference type="Proteomes" id="UP000824890"/>
    </source>
</evidence>
<comment type="catalytic activity">
    <reaction evidence="1">
        <text>S-ubiquitinyl-[E2 ubiquitin-conjugating enzyme]-L-cysteine + [acceptor protein]-L-lysine = [E2 ubiquitin-conjugating enzyme]-L-cysteine + N(6)-ubiquitinyl-[acceptor protein]-L-lysine.</text>
        <dbReference type="EC" id="2.3.2.27"/>
    </reaction>
</comment>
<dbReference type="CDD" id="cd16571">
    <property type="entry name" value="RING-HC_SIAHs"/>
    <property type="match status" value="1"/>
</dbReference>
<evidence type="ECO:0000256" key="3">
    <source>
        <dbReference type="ARBA" id="ARBA00009119"/>
    </source>
</evidence>
<dbReference type="PANTHER" id="PTHR46632:SF3">
    <property type="entry name" value="E3 UBIQUITIN-PROTEIN LIGASE SINA-LIKE 7-RELATED"/>
    <property type="match status" value="1"/>
</dbReference>
<feature type="region of interest" description="Disordered" evidence="12">
    <location>
        <begin position="1"/>
        <end position="30"/>
    </location>
</feature>
<evidence type="ECO:0000256" key="12">
    <source>
        <dbReference type="SAM" id="MobiDB-lite"/>
    </source>
</evidence>
<dbReference type="Pfam" id="PF21362">
    <property type="entry name" value="Sina_RING"/>
    <property type="match status" value="1"/>
</dbReference>
<evidence type="ECO:0000259" key="13">
    <source>
        <dbReference type="PROSITE" id="PS50089"/>
    </source>
</evidence>
<dbReference type="InterPro" id="IPR049548">
    <property type="entry name" value="Sina-like_RING"/>
</dbReference>
<dbReference type="InterPro" id="IPR013010">
    <property type="entry name" value="Znf_SIAH"/>
</dbReference>
<evidence type="ECO:0000313" key="15">
    <source>
        <dbReference type="EMBL" id="KAH0885779.1"/>
    </source>
</evidence>
<dbReference type="Proteomes" id="UP000824890">
    <property type="component" value="Unassembled WGS sequence"/>
</dbReference>
<evidence type="ECO:0000256" key="1">
    <source>
        <dbReference type="ARBA" id="ARBA00000900"/>
    </source>
</evidence>
<evidence type="ECO:0000256" key="6">
    <source>
        <dbReference type="ARBA" id="ARBA00022723"/>
    </source>
</evidence>
<keyword evidence="7 11" id="KW-0863">Zinc-finger</keyword>
<evidence type="ECO:0000256" key="8">
    <source>
        <dbReference type="ARBA" id="ARBA00022786"/>
    </source>
</evidence>
<keyword evidence="8" id="KW-0833">Ubl conjugation pathway</keyword>
<evidence type="ECO:0000256" key="9">
    <source>
        <dbReference type="ARBA" id="ARBA00022833"/>
    </source>
</evidence>
<evidence type="ECO:0000256" key="10">
    <source>
        <dbReference type="ARBA" id="ARBA00024004"/>
    </source>
</evidence>
<dbReference type="EC" id="2.3.2.27" evidence="4"/>
<dbReference type="InterPro" id="IPR013083">
    <property type="entry name" value="Znf_RING/FYVE/PHD"/>
</dbReference>
<feature type="compositionally biased region" description="Polar residues" evidence="12">
    <location>
        <begin position="7"/>
        <end position="18"/>
    </location>
</feature>
<keyword evidence="9" id="KW-0862">Zinc</keyword>
<dbReference type="Gene3D" id="3.30.40.10">
    <property type="entry name" value="Zinc/RING finger domain, C3HC4 (zinc finger)"/>
    <property type="match status" value="2"/>
</dbReference>
<accession>A0ABQ7ZZU4</accession>
<proteinExistence type="inferred from homology"/>
<comment type="caution">
    <text evidence="15">The sequence shown here is derived from an EMBL/GenBank/DDBJ whole genome shotgun (WGS) entry which is preliminary data.</text>
</comment>
<comment type="pathway">
    <text evidence="2">Protein modification; protein ubiquitination.</text>
</comment>
<gene>
    <name evidence="15" type="ORF">HID58_061875</name>
</gene>
<evidence type="ECO:0000256" key="4">
    <source>
        <dbReference type="ARBA" id="ARBA00012483"/>
    </source>
</evidence>
<keyword evidence="16" id="KW-1185">Reference proteome</keyword>
<dbReference type="InterPro" id="IPR001841">
    <property type="entry name" value="Znf_RING"/>
</dbReference>
<feature type="domain" description="SIAH-type" evidence="14">
    <location>
        <begin position="100"/>
        <end position="158"/>
    </location>
</feature>
<dbReference type="SUPFAM" id="SSF49599">
    <property type="entry name" value="TRAF domain-like"/>
    <property type="match status" value="1"/>
</dbReference>